<dbReference type="GO" id="GO:0016281">
    <property type="term" value="C:eukaryotic translation initiation factor 4F complex"/>
    <property type="evidence" value="ECO:0007669"/>
    <property type="project" value="TreeGrafter"/>
</dbReference>
<keyword evidence="1" id="KW-0648">Protein biosynthesis</keyword>
<dbReference type="PANTHER" id="PTHR11960">
    <property type="entry name" value="EUKARYOTIC TRANSLATION INITIATION FACTOR 4E RELATED"/>
    <property type="match status" value="1"/>
</dbReference>
<keyword evidence="4" id="KW-1185">Reference proteome</keyword>
<evidence type="ECO:0000256" key="2">
    <source>
        <dbReference type="SAM" id="MobiDB-lite"/>
    </source>
</evidence>
<reference evidence="3 4" key="1">
    <citation type="submission" date="2020-08" db="EMBL/GenBank/DDBJ databases">
        <authorList>
            <person name="Hejnol A."/>
        </authorList>
    </citation>
    <scope>NUCLEOTIDE SEQUENCE [LARGE SCALE GENOMIC DNA]</scope>
</reference>
<gene>
    <name evidence="3" type="ORF">DGYR_LOCUS5261</name>
</gene>
<name>A0A7I8VK55_9ANNE</name>
<dbReference type="GO" id="GO:0003743">
    <property type="term" value="F:translation initiation factor activity"/>
    <property type="evidence" value="ECO:0007669"/>
    <property type="project" value="UniProtKB-KW"/>
</dbReference>
<dbReference type="PANTHER" id="PTHR11960:SF18">
    <property type="entry name" value="EUKARYOTIC TRANSLATION INITIATION FACTOR 4E HOMOLOGOUS PROTEIN, ISOFORM B"/>
    <property type="match status" value="1"/>
</dbReference>
<proteinExistence type="inferred from homology"/>
<evidence type="ECO:0000313" key="4">
    <source>
        <dbReference type="Proteomes" id="UP000549394"/>
    </source>
</evidence>
<accession>A0A7I8VK55</accession>
<feature type="region of interest" description="Disordered" evidence="2">
    <location>
        <begin position="1"/>
        <end position="36"/>
    </location>
</feature>
<dbReference type="Gene3D" id="3.30.760.10">
    <property type="entry name" value="RNA Cap, Translation Initiation Factor Eif4e"/>
    <property type="match status" value="1"/>
</dbReference>
<feature type="compositionally biased region" description="Basic and acidic residues" evidence="2">
    <location>
        <begin position="9"/>
        <end position="25"/>
    </location>
</feature>
<keyword evidence="1" id="KW-0694">RNA-binding</keyword>
<dbReference type="FunFam" id="3.30.760.10:FF:000043">
    <property type="entry name" value="Predicted protein"/>
    <property type="match status" value="1"/>
</dbReference>
<comment type="caution">
    <text evidence="3">The sequence shown here is derived from an EMBL/GenBank/DDBJ whole genome shotgun (WGS) entry which is preliminary data.</text>
</comment>
<dbReference type="OrthoDB" id="590761at2759"/>
<dbReference type="InterPro" id="IPR023398">
    <property type="entry name" value="TIF_eIF4e-like"/>
</dbReference>
<dbReference type="InterPro" id="IPR001040">
    <property type="entry name" value="TIF_eIF_4E"/>
</dbReference>
<dbReference type="EMBL" id="CAJFCJ010000006">
    <property type="protein sequence ID" value="CAD5116657.1"/>
    <property type="molecule type" value="Genomic_DNA"/>
</dbReference>
<evidence type="ECO:0000256" key="1">
    <source>
        <dbReference type="RuleBase" id="RU004374"/>
    </source>
</evidence>
<dbReference type="Proteomes" id="UP000549394">
    <property type="component" value="Unassembled WGS sequence"/>
</dbReference>
<sequence>MNNKFNALKSEENENGTEEKFKEFSPEPILPRKKPPPVKDGDHLLEYHYTLWFSRKSPGKQSSSSVSYNSQLKCIMTFASIEQFWLIYSHVARPHELSGHCDYHLFKDGIKPMWEDEANVKGGKWMIRLKKGLISRCWENLILAVLGEQFIVGNEICGAVASMRYQEDILSLWNRTASNNEVTSKIRETLKRVLNIPQNTIMEYKAHTDSIKDNSSYRNTDVFVK</sequence>
<evidence type="ECO:0000313" key="3">
    <source>
        <dbReference type="EMBL" id="CAD5116657.1"/>
    </source>
</evidence>
<keyword evidence="1" id="KW-0396">Initiation factor</keyword>
<dbReference type="SUPFAM" id="SSF55418">
    <property type="entry name" value="eIF4e-like"/>
    <property type="match status" value="1"/>
</dbReference>
<comment type="similarity">
    <text evidence="1">Belongs to the eukaryotic initiation factor 4E family.</text>
</comment>
<dbReference type="PROSITE" id="PS00813">
    <property type="entry name" value="IF4E"/>
    <property type="match status" value="1"/>
</dbReference>
<dbReference type="GO" id="GO:0000340">
    <property type="term" value="F:RNA 7-methylguanosine cap binding"/>
    <property type="evidence" value="ECO:0007669"/>
    <property type="project" value="TreeGrafter"/>
</dbReference>
<protein>
    <submittedName>
        <fullName evidence="3">DgyrCDS5525</fullName>
    </submittedName>
</protein>
<dbReference type="Pfam" id="PF01652">
    <property type="entry name" value="IF4E"/>
    <property type="match status" value="1"/>
</dbReference>
<dbReference type="AlphaFoldDB" id="A0A7I8VK55"/>
<dbReference type="InterPro" id="IPR019770">
    <property type="entry name" value="TIF_eIF_4E_CS"/>
</dbReference>
<organism evidence="3 4">
    <name type="scientific">Dimorphilus gyrociliatus</name>
    <dbReference type="NCBI Taxonomy" id="2664684"/>
    <lineage>
        <taxon>Eukaryota</taxon>
        <taxon>Metazoa</taxon>
        <taxon>Spiralia</taxon>
        <taxon>Lophotrochozoa</taxon>
        <taxon>Annelida</taxon>
        <taxon>Polychaeta</taxon>
        <taxon>Polychaeta incertae sedis</taxon>
        <taxon>Dinophilidae</taxon>
        <taxon>Dimorphilus</taxon>
    </lineage>
</organism>